<proteinExistence type="predicted"/>
<accession>A0A084W953</accession>
<evidence type="ECO:0000313" key="3">
    <source>
        <dbReference type="Proteomes" id="UP000030765"/>
    </source>
</evidence>
<dbReference type="EnsemblMetazoa" id="ASIC014794-RA">
    <property type="protein sequence ID" value="ASIC014794-PA"/>
    <property type="gene ID" value="ASIC014794"/>
</dbReference>
<organism evidence="1">
    <name type="scientific">Anopheles sinensis</name>
    <name type="common">Mosquito</name>
    <dbReference type="NCBI Taxonomy" id="74873"/>
    <lineage>
        <taxon>Eukaryota</taxon>
        <taxon>Metazoa</taxon>
        <taxon>Ecdysozoa</taxon>
        <taxon>Arthropoda</taxon>
        <taxon>Hexapoda</taxon>
        <taxon>Insecta</taxon>
        <taxon>Pterygota</taxon>
        <taxon>Neoptera</taxon>
        <taxon>Endopterygota</taxon>
        <taxon>Diptera</taxon>
        <taxon>Nematocera</taxon>
        <taxon>Culicoidea</taxon>
        <taxon>Culicidae</taxon>
        <taxon>Anophelinae</taxon>
        <taxon>Anopheles</taxon>
    </lineage>
</organism>
<keyword evidence="3" id="KW-1185">Reference proteome</keyword>
<dbReference type="AlphaFoldDB" id="A0A084W953"/>
<dbReference type="Proteomes" id="UP000030765">
    <property type="component" value="Unassembled WGS sequence"/>
</dbReference>
<evidence type="ECO:0000313" key="2">
    <source>
        <dbReference type="EnsemblMetazoa" id="ASIC014794-PA"/>
    </source>
</evidence>
<dbReference type="VEuPathDB" id="VectorBase:ASIC014794"/>
<dbReference type="EMBL" id="KE525321">
    <property type="protein sequence ID" value="KFB46747.1"/>
    <property type="molecule type" value="Genomic_DNA"/>
</dbReference>
<reference evidence="2" key="2">
    <citation type="submission" date="2020-05" db="UniProtKB">
        <authorList>
            <consortium name="EnsemblMetazoa"/>
        </authorList>
    </citation>
    <scope>IDENTIFICATION</scope>
</reference>
<sequence>MPRVGGELLLSMFPVMSKSFSGSHTGKFDAYCLSENVKLHSVEDPLKPPSDNTFRSVYALFPVSRSDVLSLPALARSTVQSERTERGPKKTLPAFACDLRDKKRSSTKRQLACHGRRSFAWTPCRYRSRKNRSTLHHQLFGEGELQGTVQAGYS</sequence>
<gene>
    <name evidence="1" type="ORF">ZHAS_00014794</name>
</gene>
<protein>
    <submittedName>
        <fullName evidence="1 2">Uncharacterized protein</fullName>
    </submittedName>
</protein>
<dbReference type="EMBL" id="ATLV01021608">
    <property type="status" value="NOT_ANNOTATED_CDS"/>
    <property type="molecule type" value="Genomic_DNA"/>
</dbReference>
<reference evidence="1 3" key="1">
    <citation type="journal article" date="2014" name="BMC Genomics">
        <title>Genome sequence of Anopheles sinensis provides insight into genetics basis of mosquito competence for malaria parasites.</title>
        <authorList>
            <person name="Zhou D."/>
            <person name="Zhang D."/>
            <person name="Ding G."/>
            <person name="Shi L."/>
            <person name="Hou Q."/>
            <person name="Ye Y."/>
            <person name="Xu Y."/>
            <person name="Zhou H."/>
            <person name="Xiong C."/>
            <person name="Li S."/>
            <person name="Yu J."/>
            <person name="Hong S."/>
            <person name="Yu X."/>
            <person name="Zou P."/>
            <person name="Chen C."/>
            <person name="Chang X."/>
            <person name="Wang W."/>
            <person name="Lv Y."/>
            <person name="Sun Y."/>
            <person name="Ma L."/>
            <person name="Shen B."/>
            <person name="Zhu C."/>
        </authorList>
    </citation>
    <scope>NUCLEOTIDE SEQUENCE [LARGE SCALE GENOMIC DNA]</scope>
</reference>
<name>A0A084W953_ANOSI</name>
<evidence type="ECO:0000313" key="1">
    <source>
        <dbReference type="EMBL" id="KFB46747.1"/>
    </source>
</evidence>